<gene>
    <name evidence="4" type="ORF">IW967_04110</name>
</gene>
<comment type="caution">
    <text evidence="4">The sequence shown here is derived from an EMBL/GenBank/DDBJ whole genome shotgun (WGS) entry which is preliminary data.</text>
</comment>
<organism evidence="4 5">
    <name type="scientific">Alicyclobacillus mali</name>
    <name type="common">ex Roth et al. 2021</name>
    <dbReference type="NCBI Taxonomy" id="1123961"/>
    <lineage>
        <taxon>Bacteria</taxon>
        <taxon>Bacillati</taxon>
        <taxon>Bacillota</taxon>
        <taxon>Bacilli</taxon>
        <taxon>Bacillales</taxon>
        <taxon>Alicyclobacillaceae</taxon>
        <taxon>Alicyclobacillus</taxon>
    </lineage>
</organism>
<dbReference type="EMBL" id="JADPKZ010000030">
    <property type="protein sequence ID" value="MBF8377060.1"/>
    <property type="molecule type" value="Genomic_DNA"/>
</dbReference>
<protein>
    <submittedName>
        <fullName evidence="4">Phage integrase SAM-like domain-containing protein</fullName>
    </submittedName>
</protein>
<keyword evidence="1 2" id="KW-0238">DNA-binding</keyword>
<dbReference type="PROSITE" id="PS51900">
    <property type="entry name" value="CB"/>
    <property type="match status" value="1"/>
</dbReference>
<evidence type="ECO:0000259" key="3">
    <source>
        <dbReference type="PROSITE" id="PS51900"/>
    </source>
</evidence>
<dbReference type="InterPro" id="IPR044068">
    <property type="entry name" value="CB"/>
</dbReference>
<dbReference type="SUPFAM" id="SSF56349">
    <property type="entry name" value="DNA breaking-rejoining enzymes"/>
    <property type="match status" value="1"/>
</dbReference>
<evidence type="ECO:0000256" key="2">
    <source>
        <dbReference type="PROSITE-ProRule" id="PRU01248"/>
    </source>
</evidence>
<dbReference type="InterPro" id="IPR011010">
    <property type="entry name" value="DNA_brk_join_enz"/>
</dbReference>
<name>A0ABS0F1B5_9BACL</name>
<evidence type="ECO:0000256" key="1">
    <source>
        <dbReference type="ARBA" id="ARBA00023125"/>
    </source>
</evidence>
<reference evidence="4 5" key="1">
    <citation type="submission" date="2020-11" db="EMBL/GenBank/DDBJ databases">
        <title>Genomic insight of Alicyclobacillus mali FL 18 reveals a new arsenic-resistant strain, with potential in environmental biotechnology.</title>
        <authorList>
            <person name="Fiorentino G."/>
            <person name="Gallo G."/>
            <person name="Aulitto M."/>
        </authorList>
    </citation>
    <scope>NUCLEOTIDE SEQUENCE [LARGE SCALE GENOMIC DNA]</scope>
    <source>
        <strain evidence="4 5">FL 18</strain>
    </source>
</reference>
<dbReference type="Pfam" id="PF13102">
    <property type="entry name" value="Phage_int_SAM_5"/>
    <property type="match status" value="1"/>
</dbReference>
<evidence type="ECO:0000313" key="4">
    <source>
        <dbReference type="EMBL" id="MBF8377060.1"/>
    </source>
</evidence>
<dbReference type="InterPro" id="IPR010998">
    <property type="entry name" value="Integrase_recombinase_N"/>
</dbReference>
<sequence>MERVVKYSLEQAFDVFIHAKAVEGLRERTLNDYRTHFRYLEEWLKDSHPEVEYIGDITAQTLRDYVYYLTYEKPHYEGHPLKSEVDKAKRGLSPASVNIRISTMKAFFKWLHAEGIIPSNPAANWC</sequence>
<keyword evidence="5" id="KW-1185">Reference proteome</keyword>
<dbReference type="Proteomes" id="UP000642910">
    <property type="component" value="Unassembled WGS sequence"/>
</dbReference>
<dbReference type="Gene3D" id="1.10.150.130">
    <property type="match status" value="1"/>
</dbReference>
<dbReference type="RefSeq" id="WP_195867182.1">
    <property type="nucleotide sequence ID" value="NZ_JADPKZ010000030.1"/>
</dbReference>
<evidence type="ECO:0000313" key="5">
    <source>
        <dbReference type="Proteomes" id="UP000642910"/>
    </source>
</evidence>
<dbReference type="InterPro" id="IPR025269">
    <property type="entry name" value="SAM-like_dom"/>
</dbReference>
<feature type="domain" description="Core-binding (CB)" evidence="3">
    <location>
        <begin position="7"/>
        <end position="112"/>
    </location>
</feature>
<proteinExistence type="predicted"/>
<accession>A0ABS0F1B5</accession>